<feature type="compositionally biased region" description="Acidic residues" evidence="5">
    <location>
        <begin position="258"/>
        <end position="274"/>
    </location>
</feature>
<feature type="domain" description="SUN" evidence="7">
    <location>
        <begin position="829"/>
        <end position="1029"/>
    </location>
</feature>
<keyword evidence="2 6" id="KW-0812">Transmembrane</keyword>
<accession>A0A395MT26</accession>
<dbReference type="GO" id="GO:0043495">
    <property type="term" value="F:protein-membrane adaptor activity"/>
    <property type="evidence" value="ECO:0007669"/>
    <property type="project" value="TreeGrafter"/>
</dbReference>
<feature type="region of interest" description="Disordered" evidence="5">
    <location>
        <begin position="362"/>
        <end position="384"/>
    </location>
</feature>
<dbReference type="EMBL" id="PXXK01000133">
    <property type="protein sequence ID" value="RFN50573.1"/>
    <property type="molecule type" value="Genomic_DNA"/>
</dbReference>
<evidence type="ECO:0000256" key="2">
    <source>
        <dbReference type="ARBA" id="ARBA00022692"/>
    </source>
</evidence>
<proteinExistence type="predicted"/>
<dbReference type="PANTHER" id="PTHR12911:SF8">
    <property type="entry name" value="KLAROID PROTEIN-RELATED"/>
    <property type="match status" value="1"/>
</dbReference>
<feature type="compositionally biased region" description="Basic residues" evidence="5">
    <location>
        <begin position="1"/>
        <end position="10"/>
    </location>
</feature>
<dbReference type="AlphaFoldDB" id="A0A395MT26"/>
<dbReference type="STRING" id="2594813.A0A395MT26"/>
<dbReference type="PANTHER" id="PTHR12911">
    <property type="entry name" value="SAD1/UNC-84-LIKE PROTEIN-RELATED"/>
    <property type="match status" value="1"/>
</dbReference>
<sequence>MPPRVARRSTRVSSREPEPVTTREPQNTLVRPQLPTLEGTPSSRRQYTYGSGVEPPPRVGAGLQRMDLSNAVNQALTRGGDEEEEFARPVIPKSSTTRTEQGTTSRNNAPGQATTTSNARLAVADRDDDSSRSFGLESDYYDHATIESAPPNPSQAPQRSKTVRRQNPETRETATDKVDTQPSRIRDRLSATTQPSGSRNESRSEGRNARQLASDFSAAVQESKIRAERATGSRSANTPALDKTRQNTRQQKPRIPEETEDTEEENDSESDEEPIAAVRQRRGQPAKNTGLPSLGTQEPPSQVDKLKDRRPNGRKNLFGTTPTASSRTSAFERARQNGNGPRERDWDIQKELLDAEAREARTAAINGRRNQREEREEQEEDSEAEWERNLDEYGRWRFWFWTKFGWLTSIWPFNLWNRPQPPRFIFDDDDEYNQDGPTDYIRLLYPMTYVHSLRWAFDGFMDRIISFTDRLRGIQVGRMRNTTAERLMWLLALSAFTVFLLMGTGAMRYVPDIGSMARGVHWPSTSGFSVPNIIPSISWPSWGKGDDDDNPFDDPWSAIDKTINRDSNKKAEKPQKKKQTNIHKEALKGLEKDLPPVVQVDIVDGNGVIKPEFYHALIDRLKVDGSFLNFEDKNGNYEMSSEKHWKAIVTRFGKDPTLKGKLDDSVDRSVEEKLPNLWDTWFRNNNDAIEPLIEKAMAKNQIAGSGAAFDQKLIKIVNEELSKQNQTVVSRAEFLEHLQRDLEKHESKVEAEFTRLRTDMEDHIKESIRTAQMMAPEAMSSNDIERLIRKIMHQTYTDGSLEAFAKSNIHAHWNSQLKYQVNYFGTGAGATIEKGITSPNWDPWNGDKKEAEKQGLAGVFAHPPIEALRHWQDEGDRWCGAHGHDNQGRPHGVILSIELGHEVVPENIVIEHIHPNATVDPDARPKRIEVFARYDDRQEEEQVRVYSLNKFPDNNGDFSASPLPDRFVKISQFTYLGDELNDGVHVHRINDELSSLGYATDHVILRAMSNYGAKDHTCFYRVRLFGKVADK</sequence>
<organism evidence="8 9">
    <name type="scientific">Fusarium flagelliforme</name>
    <dbReference type="NCBI Taxonomy" id="2675880"/>
    <lineage>
        <taxon>Eukaryota</taxon>
        <taxon>Fungi</taxon>
        <taxon>Dikarya</taxon>
        <taxon>Ascomycota</taxon>
        <taxon>Pezizomycotina</taxon>
        <taxon>Sordariomycetes</taxon>
        <taxon>Hypocreomycetidae</taxon>
        <taxon>Hypocreales</taxon>
        <taxon>Nectriaceae</taxon>
        <taxon>Fusarium</taxon>
        <taxon>Fusarium incarnatum-equiseti species complex</taxon>
    </lineage>
</organism>
<dbReference type="GO" id="GO:0034993">
    <property type="term" value="C:meiotic nuclear membrane microtubule tethering complex"/>
    <property type="evidence" value="ECO:0007669"/>
    <property type="project" value="TreeGrafter"/>
</dbReference>
<dbReference type="Proteomes" id="UP000265631">
    <property type="component" value="Unassembled WGS sequence"/>
</dbReference>
<keyword evidence="3 6" id="KW-1133">Transmembrane helix</keyword>
<dbReference type="Gene3D" id="2.60.120.260">
    <property type="entry name" value="Galactose-binding domain-like"/>
    <property type="match status" value="1"/>
</dbReference>
<comment type="subcellular location">
    <subcellularLocation>
        <location evidence="1">Membrane</location>
    </subcellularLocation>
</comment>
<evidence type="ECO:0000256" key="6">
    <source>
        <dbReference type="SAM" id="Phobius"/>
    </source>
</evidence>
<dbReference type="InterPro" id="IPR045119">
    <property type="entry name" value="SUN1-5"/>
</dbReference>
<evidence type="ECO:0000256" key="1">
    <source>
        <dbReference type="ARBA" id="ARBA00004370"/>
    </source>
</evidence>
<feature type="compositionally biased region" description="Polar residues" evidence="5">
    <location>
        <begin position="93"/>
        <end position="119"/>
    </location>
</feature>
<feature type="compositionally biased region" description="Polar residues" evidence="5">
    <location>
        <begin position="39"/>
        <end position="49"/>
    </location>
</feature>
<feature type="compositionally biased region" description="Basic and acidic residues" evidence="5">
    <location>
        <begin position="166"/>
        <end position="189"/>
    </location>
</feature>
<feature type="compositionally biased region" description="Basic and acidic residues" evidence="5">
    <location>
        <begin position="562"/>
        <end position="574"/>
    </location>
</feature>
<dbReference type="InterPro" id="IPR012919">
    <property type="entry name" value="SUN_dom"/>
</dbReference>
<evidence type="ECO:0000256" key="5">
    <source>
        <dbReference type="SAM" id="MobiDB-lite"/>
    </source>
</evidence>
<comment type="caution">
    <text evidence="8">The sequence shown here is derived from an EMBL/GenBank/DDBJ whole genome shotgun (WGS) entry which is preliminary data.</text>
</comment>
<dbReference type="OrthoDB" id="342281at2759"/>
<name>A0A395MT26_9HYPO</name>
<feature type="compositionally biased region" description="Polar residues" evidence="5">
    <location>
        <begin position="286"/>
        <end position="300"/>
    </location>
</feature>
<evidence type="ECO:0000259" key="7">
    <source>
        <dbReference type="PROSITE" id="PS51469"/>
    </source>
</evidence>
<keyword evidence="4 6" id="KW-0472">Membrane</keyword>
<keyword evidence="9" id="KW-1185">Reference proteome</keyword>
<feature type="region of interest" description="Disordered" evidence="5">
    <location>
        <begin position="553"/>
        <end position="581"/>
    </location>
</feature>
<reference evidence="8 9" key="1">
    <citation type="journal article" date="2018" name="PLoS Pathog.">
        <title>Evolution of structural diversity of trichothecenes, a family of toxins produced by plant pathogenic and entomopathogenic fungi.</title>
        <authorList>
            <person name="Proctor R.H."/>
            <person name="McCormick S.P."/>
            <person name="Kim H.S."/>
            <person name="Cardoza R.E."/>
            <person name="Stanley A.M."/>
            <person name="Lindo L."/>
            <person name="Kelly A."/>
            <person name="Brown D.W."/>
            <person name="Lee T."/>
            <person name="Vaughan M.M."/>
            <person name="Alexander N.J."/>
            <person name="Busman M."/>
            <person name="Gutierrez S."/>
        </authorList>
    </citation>
    <scope>NUCLEOTIDE SEQUENCE [LARGE SCALE GENOMIC DNA]</scope>
    <source>
        <strain evidence="8 9">NRRL 13405</strain>
    </source>
</reference>
<feature type="transmembrane region" description="Helical" evidence="6">
    <location>
        <begin position="487"/>
        <end position="510"/>
    </location>
</feature>
<feature type="compositionally biased region" description="Basic and acidic residues" evidence="5">
    <location>
        <begin position="330"/>
        <end position="345"/>
    </location>
</feature>
<protein>
    <submittedName>
        <fullName evidence="8">Spindle pole body-associated protein sad1</fullName>
    </submittedName>
</protein>
<feature type="compositionally biased region" description="Polar residues" evidence="5">
    <location>
        <begin position="318"/>
        <end position="329"/>
    </location>
</feature>
<feature type="region of interest" description="Disordered" evidence="5">
    <location>
        <begin position="1"/>
        <end position="345"/>
    </location>
</feature>
<evidence type="ECO:0000313" key="8">
    <source>
        <dbReference type="EMBL" id="RFN50573.1"/>
    </source>
</evidence>
<evidence type="ECO:0000256" key="4">
    <source>
        <dbReference type="ARBA" id="ARBA00023136"/>
    </source>
</evidence>
<dbReference type="PROSITE" id="PS51469">
    <property type="entry name" value="SUN"/>
    <property type="match status" value="1"/>
</dbReference>
<gene>
    <name evidence="8" type="ORF">FIE12Z_5199</name>
</gene>
<evidence type="ECO:0000256" key="3">
    <source>
        <dbReference type="ARBA" id="ARBA00022989"/>
    </source>
</evidence>
<evidence type="ECO:0000313" key="9">
    <source>
        <dbReference type="Proteomes" id="UP000265631"/>
    </source>
</evidence>
<dbReference type="Pfam" id="PF07738">
    <property type="entry name" value="Sad1_UNC"/>
    <property type="match status" value="1"/>
</dbReference>